<protein>
    <submittedName>
        <fullName evidence="1">Uncharacterized protein</fullName>
    </submittedName>
</protein>
<accession>A0A087RM48</accession>
<organism evidence="1 2">
    <name type="scientific">Marine Group I thaumarchaeote SCGC AAA799-D11</name>
    <dbReference type="NCBI Taxonomy" id="1502291"/>
    <lineage>
        <taxon>Archaea</taxon>
        <taxon>Nitrososphaerota</taxon>
        <taxon>Marine Group I</taxon>
    </lineage>
</organism>
<dbReference type="Proteomes" id="UP000029386">
    <property type="component" value="Unassembled WGS sequence"/>
</dbReference>
<name>A0A087RM48_9ARCH</name>
<keyword evidence="2" id="KW-1185">Reference proteome</keyword>
<evidence type="ECO:0000313" key="1">
    <source>
        <dbReference type="EMBL" id="KFM14552.1"/>
    </source>
</evidence>
<proteinExistence type="predicted"/>
<evidence type="ECO:0000313" key="2">
    <source>
        <dbReference type="Proteomes" id="UP000029386"/>
    </source>
</evidence>
<dbReference type="EMBL" id="JOSY01000077">
    <property type="protein sequence ID" value="KFM14552.1"/>
    <property type="molecule type" value="Genomic_DNA"/>
</dbReference>
<reference evidence="1 2" key="1">
    <citation type="submission" date="2014-06" db="EMBL/GenBank/DDBJ databases">
        <authorList>
            <person name="Ngugi D.K."/>
            <person name="Blom J."/>
            <person name="Alam I."/>
            <person name="Rashid M."/>
            <person name="Baalawi W."/>
            <person name="Zhang G."/>
            <person name="Hikmawan T."/>
            <person name="Guan Y."/>
            <person name="Antunes A."/>
            <person name="Siam R."/>
            <person name="El-Dorry H."/>
            <person name="Bajic V."/>
            <person name="Stingl U."/>
        </authorList>
    </citation>
    <scope>NUCLEOTIDE SEQUENCE [LARGE SCALE GENOMIC DNA]</scope>
    <source>
        <strain evidence="1">SCGC AAA799-D11</strain>
    </source>
</reference>
<sequence>MESMTSIQVSKNSKEMWSTLKNYPSESFEAMINRILKSQADEDAELLTDKDILEIEQSIKDVKKGKFKTLEQMKTKYGL</sequence>
<gene>
    <name evidence="1" type="ORF">AAA799D11_01927</name>
</gene>
<dbReference type="STRING" id="1502291.AAA799D11_01927"/>
<comment type="caution">
    <text evidence="1">The sequence shown here is derived from an EMBL/GenBank/DDBJ whole genome shotgun (WGS) entry which is preliminary data.</text>
</comment>
<dbReference type="AlphaFoldDB" id="A0A087RM48"/>